<dbReference type="PROSITE" id="PS50928">
    <property type="entry name" value="ABC_TM1"/>
    <property type="match status" value="1"/>
</dbReference>
<dbReference type="InterPro" id="IPR010065">
    <property type="entry name" value="AA_ABC_transptr_permease_3TM"/>
</dbReference>
<evidence type="ECO:0000256" key="5">
    <source>
        <dbReference type="ARBA" id="ARBA00022692"/>
    </source>
</evidence>
<feature type="transmembrane region" description="Helical" evidence="9">
    <location>
        <begin position="215"/>
        <end position="241"/>
    </location>
</feature>
<dbReference type="EMBL" id="BAAABV010000024">
    <property type="protein sequence ID" value="GAA0310848.1"/>
    <property type="molecule type" value="Genomic_DNA"/>
</dbReference>
<evidence type="ECO:0000256" key="2">
    <source>
        <dbReference type="ARBA" id="ARBA00010072"/>
    </source>
</evidence>
<comment type="subcellular location">
    <subcellularLocation>
        <location evidence="1 9">Cell membrane</location>
        <topology evidence="1 9">Multi-pass membrane protein</topology>
    </subcellularLocation>
</comment>
<keyword evidence="8 9" id="KW-0472">Membrane</keyword>
<evidence type="ECO:0000313" key="11">
    <source>
        <dbReference type="EMBL" id="GAA0310848.1"/>
    </source>
</evidence>
<dbReference type="InterPro" id="IPR035906">
    <property type="entry name" value="MetI-like_sf"/>
</dbReference>
<sequence length="248" mass="26344">MRRRPPVRGRRRAPPAILGRAQGIVFDFLDSGQYDLLGAFWVTVQLTLYSAVGSLVWGTVLAGMRVSPVPLMRAFGTAYVNLVRNTPLTLLIIGSSLGLSQTLSINLGGGTFKEIGFRLAVLALTAYTGTFVCEALRSGINTVPVGQAEAARALGLSFFQVLTLIVLPQAFRAVIAPLANVLIALTKNTTVAAAIGVAEAALLMKEMIENEADALFAVFGIFALGFCLLTLPTGLLLGWVAKRVAVKR</sequence>
<evidence type="ECO:0000256" key="8">
    <source>
        <dbReference type="ARBA" id="ARBA00023136"/>
    </source>
</evidence>
<dbReference type="PANTHER" id="PTHR30614:SF37">
    <property type="entry name" value="AMINO-ACID ABC TRANSPORTER PERMEASE PROTEIN YHDX-RELATED"/>
    <property type="match status" value="1"/>
</dbReference>
<organism evidence="11 12">
    <name type="scientific">Streptomyces polychromogenes</name>
    <dbReference type="NCBI Taxonomy" id="67342"/>
    <lineage>
        <taxon>Bacteria</taxon>
        <taxon>Bacillati</taxon>
        <taxon>Actinomycetota</taxon>
        <taxon>Actinomycetes</taxon>
        <taxon>Kitasatosporales</taxon>
        <taxon>Streptomycetaceae</taxon>
        <taxon>Streptomyces</taxon>
    </lineage>
</organism>
<evidence type="ECO:0000256" key="6">
    <source>
        <dbReference type="ARBA" id="ARBA00022970"/>
    </source>
</evidence>
<evidence type="ECO:0000256" key="9">
    <source>
        <dbReference type="RuleBase" id="RU363032"/>
    </source>
</evidence>
<evidence type="ECO:0000259" key="10">
    <source>
        <dbReference type="PROSITE" id="PS50928"/>
    </source>
</evidence>
<evidence type="ECO:0000256" key="4">
    <source>
        <dbReference type="ARBA" id="ARBA00022475"/>
    </source>
</evidence>
<dbReference type="Proteomes" id="UP001501867">
    <property type="component" value="Unassembled WGS sequence"/>
</dbReference>
<dbReference type="InterPro" id="IPR000515">
    <property type="entry name" value="MetI-like"/>
</dbReference>
<dbReference type="Pfam" id="PF00528">
    <property type="entry name" value="BPD_transp_1"/>
    <property type="match status" value="1"/>
</dbReference>
<gene>
    <name evidence="11" type="ORF">GCM10010302_56970</name>
</gene>
<dbReference type="PANTHER" id="PTHR30614">
    <property type="entry name" value="MEMBRANE COMPONENT OF AMINO ACID ABC TRANSPORTER"/>
    <property type="match status" value="1"/>
</dbReference>
<proteinExistence type="inferred from homology"/>
<evidence type="ECO:0000256" key="3">
    <source>
        <dbReference type="ARBA" id="ARBA00022448"/>
    </source>
</evidence>
<feature type="transmembrane region" description="Helical" evidence="9">
    <location>
        <begin position="115"/>
        <end position="133"/>
    </location>
</feature>
<evidence type="ECO:0000256" key="7">
    <source>
        <dbReference type="ARBA" id="ARBA00022989"/>
    </source>
</evidence>
<evidence type="ECO:0000313" key="12">
    <source>
        <dbReference type="Proteomes" id="UP001501867"/>
    </source>
</evidence>
<dbReference type="Gene3D" id="1.10.3720.10">
    <property type="entry name" value="MetI-like"/>
    <property type="match status" value="1"/>
</dbReference>
<comment type="caution">
    <text evidence="11">The sequence shown here is derived from an EMBL/GenBank/DDBJ whole genome shotgun (WGS) entry which is preliminary data.</text>
</comment>
<feature type="transmembrane region" description="Helical" evidence="9">
    <location>
        <begin position="39"/>
        <end position="61"/>
    </location>
</feature>
<dbReference type="NCBIfam" id="TIGR01726">
    <property type="entry name" value="HEQRo_perm_3TM"/>
    <property type="match status" value="1"/>
</dbReference>
<accession>A0ABP3FCE9</accession>
<reference evidence="12" key="1">
    <citation type="journal article" date="2019" name="Int. J. Syst. Evol. Microbiol.">
        <title>The Global Catalogue of Microorganisms (GCM) 10K type strain sequencing project: providing services to taxonomists for standard genome sequencing and annotation.</title>
        <authorList>
            <consortium name="The Broad Institute Genomics Platform"/>
            <consortium name="The Broad Institute Genome Sequencing Center for Infectious Disease"/>
            <person name="Wu L."/>
            <person name="Ma J."/>
        </authorList>
    </citation>
    <scope>NUCLEOTIDE SEQUENCE [LARGE SCALE GENOMIC DNA]</scope>
    <source>
        <strain evidence="12">JCM 4505</strain>
    </source>
</reference>
<keyword evidence="3 9" id="KW-0813">Transport</keyword>
<feature type="transmembrane region" description="Helical" evidence="9">
    <location>
        <begin position="181"/>
        <end position="203"/>
    </location>
</feature>
<keyword evidence="7 9" id="KW-1133">Transmembrane helix</keyword>
<comment type="similarity">
    <text evidence="2">Belongs to the binding-protein-dependent transport system permease family. HisMQ subfamily.</text>
</comment>
<feature type="transmembrane region" description="Helical" evidence="9">
    <location>
        <begin position="82"/>
        <end position="103"/>
    </location>
</feature>
<feature type="domain" description="ABC transmembrane type-1" evidence="10">
    <location>
        <begin position="40"/>
        <end position="237"/>
    </location>
</feature>
<keyword evidence="6" id="KW-0029">Amino-acid transport</keyword>
<feature type="transmembrane region" description="Helical" evidence="9">
    <location>
        <begin position="154"/>
        <end position="175"/>
    </location>
</feature>
<keyword evidence="5 9" id="KW-0812">Transmembrane</keyword>
<protein>
    <submittedName>
        <fullName evidence="11">Amino acid ABC transporter permease</fullName>
    </submittedName>
</protein>
<dbReference type="CDD" id="cd06261">
    <property type="entry name" value="TM_PBP2"/>
    <property type="match status" value="1"/>
</dbReference>
<dbReference type="InterPro" id="IPR043429">
    <property type="entry name" value="ArtM/GltK/GlnP/TcyL/YhdX-like"/>
</dbReference>
<evidence type="ECO:0000256" key="1">
    <source>
        <dbReference type="ARBA" id="ARBA00004651"/>
    </source>
</evidence>
<keyword evidence="4" id="KW-1003">Cell membrane</keyword>
<keyword evidence="12" id="KW-1185">Reference proteome</keyword>
<name>A0ABP3FCE9_9ACTN</name>
<dbReference type="SUPFAM" id="SSF161098">
    <property type="entry name" value="MetI-like"/>
    <property type="match status" value="1"/>
</dbReference>